<evidence type="ECO:0000256" key="4">
    <source>
        <dbReference type="SAM" id="MobiDB-lite"/>
    </source>
</evidence>
<evidence type="ECO:0000256" key="3">
    <source>
        <dbReference type="ARBA" id="ARBA00023242"/>
    </source>
</evidence>
<dbReference type="Gene3D" id="4.10.240.10">
    <property type="entry name" value="Zn(2)-C6 fungal-type DNA-binding domain"/>
    <property type="match status" value="1"/>
</dbReference>
<reference evidence="8" key="1">
    <citation type="journal article" date="2014" name="Proc. Natl. Acad. Sci. U.S.A.">
        <title>Extensive sampling of basidiomycete genomes demonstrates inadequacy of the white-rot/brown-rot paradigm for wood decay fungi.</title>
        <authorList>
            <person name="Riley R."/>
            <person name="Salamov A.A."/>
            <person name="Brown D.W."/>
            <person name="Nagy L.G."/>
            <person name="Floudas D."/>
            <person name="Held B.W."/>
            <person name="Levasseur A."/>
            <person name="Lombard V."/>
            <person name="Morin E."/>
            <person name="Otillar R."/>
            <person name="Lindquist E.A."/>
            <person name="Sun H."/>
            <person name="LaButti K.M."/>
            <person name="Schmutz J."/>
            <person name="Jabbour D."/>
            <person name="Luo H."/>
            <person name="Baker S.E."/>
            <person name="Pisabarro A.G."/>
            <person name="Walton J.D."/>
            <person name="Blanchette R.A."/>
            <person name="Henrissat B."/>
            <person name="Martin F."/>
            <person name="Cullen D."/>
            <person name="Hibbett D.S."/>
            <person name="Grigoriev I.V."/>
        </authorList>
    </citation>
    <scope>NUCLEOTIDE SEQUENCE [LARGE SCALE GENOMIC DNA]</scope>
    <source>
        <strain evidence="8">MUCL 33604</strain>
    </source>
</reference>
<dbReference type="SMART" id="SM00906">
    <property type="entry name" value="Fungal_trans"/>
    <property type="match status" value="1"/>
</dbReference>
<dbReference type="PANTHER" id="PTHR31001">
    <property type="entry name" value="UNCHARACTERIZED TRANSCRIPTIONAL REGULATORY PROTEIN"/>
    <property type="match status" value="1"/>
</dbReference>
<dbReference type="CDD" id="cd12148">
    <property type="entry name" value="fungal_TF_MHR"/>
    <property type="match status" value="1"/>
</dbReference>
<dbReference type="PROSITE" id="PS50048">
    <property type="entry name" value="ZN2_CY6_FUNGAL_2"/>
    <property type="match status" value="1"/>
</dbReference>
<dbReference type="Pfam" id="PF00172">
    <property type="entry name" value="Zn_clus"/>
    <property type="match status" value="1"/>
</dbReference>
<dbReference type="InParanoid" id="A0A067QA06"/>
<evidence type="ECO:0000256" key="1">
    <source>
        <dbReference type="ARBA" id="ARBA00004123"/>
    </source>
</evidence>
<keyword evidence="8" id="KW-1185">Reference proteome</keyword>
<dbReference type="InterPro" id="IPR036864">
    <property type="entry name" value="Zn2-C6_fun-type_DNA-bd_sf"/>
</dbReference>
<dbReference type="GO" id="GO:0006351">
    <property type="term" value="P:DNA-templated transcription"/>
    <property type="evidence" value="ECO:0007669"/>
    <property type="project" value="InterPro"/>
</dbReference>
<evidence type="ECO:0000259" key="5">
    <source>
        <dbReference type="PROSITE" id="PS50048"/>
    </source>
</evidence>
<dbReference type="GO" id="GO:0003677">
    <property type="term" value="F:DNA binding"/>
    <property type="evidence" value="ECO:0007669"/>
    <property type="project" value="InterPro"/>
</dbReference>
<dbReference type="PROSITE" id="PS00463">
    <property type="entry name" value="ZN2_CY6_FUNGAL_1"/>
    <property type="match status" value="1"/>
</dbReference>
<gene>
    <name evidence="7" type="ORF">JAAARDRAFT_188604</name>
</gene>
<feature type="region of interest" description="Disordered" evidence="4">
    <location>
        <begin position="660"/>
        <end position="680"/>
    </location>
</feature>
<dbReference type="Pfam" id="PF04082">
    <property type="entry name" value="Fungal_trans"/>
    <property type="match status" value="1"/>
</dbReference>
<evidence type="ECO:0008006" key="9">
    <source>
        <dbReference type="Google" id="ProtNLM"/>
    </source>
</evidence>
<protein>
    <recommendedName>
        <fullName evidence="9">Zn(2)-C6 fungal-type domain-containing protein</fullName>
    </recommendedName>
</protein>
<dbReference type="PANTHER" id="PTHR31001:SF56">
    <property type="entry name" value="ZN(2)-C6 FUNGAL-TYPE DOMAIN-CONTAINING PROTEIN"/>
    <property type="match status" value="1"/>
</dbReference>
<feature type="region of interest" description="Disordered" evidence="4">
    <location>
        <begin position="93"/>
        <end position="118"/>
    </location>
</feature>
<dbReference type="InterPro" id="IPR017896">
    <property type="entry name" value="4Fe4S_Fe-S-bd"/>
</dbReference>
<dbReference type="InterPro" id="IPR001138">
    <property type="entry name" value="Zn2Cys6_DnaBD"/>
</dbReference>
<dbReference type="GO" id="GO:0005634">
    <property type="term" value="C:nucleus"/>
    <property type="evidence" value="ECO:0007669"/>
    <property type="project" value="UniProtKB-SubCell"/>
</dbReference>
<dbReference type="GO" id="GO:0000981">
    <property type="term" value="F:DNA-binding transcription factor activity, RNA polymerase II-specific"/>
    <property type="evidence" value="ECO:0007669"/>
    <property type="project" value="InterPro"/>
</dbReference>
<evidence type="ECO:0000313" key="8">
    <source>
        <dbReference type="Proteomes" id="UP000027265"/>
    </source>
</evidence>
<sequence>MPTKTTDARVNGDPSLKVRRRPGRVPVSCAECRRLKVRCDRKVPCESCIKRGCAAVCPDAALVVGKNNRLILANTEELHEEIDRLRTRLRQAEHELSTTKQQTSSSSPSDRSSPLSSEDINVATCRTPLEGGTCQSNPLKEEDQDGFIDAFGTLTIGSRGGARYLGKTARTEFLISALRPNDYVPNFPRISREMLDASLSIPQGYHNTLATNDSVKKELIAMLPPLGEAYRLCEIFYENGKYLYTPMPRSEIFEEILGAVYQSGPPNVDEIADVLGLLYIIFAIALITDPSSLTSQFPPEADEYCILSKVASNLCSPLSETTLWWVQSLAYVAVFVDMRDVYGTSKAWVDNGTAVKFGESIGLHLKSARWKLDEETEQKRCRLFWQLFTQDAWFSFGFGRPANISLEYIECDLPADTDPVVDPATGQKEPSYHAWSLQYAVMLRSAVMRIAWGAKSPSYFTILDLDRRIREFPVPNYLQPLCHTFTEGQPPHAVMQRLGVLAAKEATLLHLHRGYFAQALQDLPDEPLKHKYGVSVMATYRSAYRLIVGLDESHKIAPKHCTKNYLAWSHALSASIVMCLLVTRARKCNMTVSALDHLDKACDLFERAAPVNQGIARSLTALQNLHRQAHEAVNNSRFDHPSPLPSAELDRLGGKTQLISEPSSRASHSPPAFPPSIHNSMDLGEQHVATVPDVAEQQYLGTLPQNVHPAIMQEMMTFEGYGTWDTNQPTIPMADLPLDSYSVPSDLLDAAASAFPQWHDQSKVAPDFYPLPAFHIPNHIEQTIPSSSPWDNSGQGLDSMWQNFVEQLGFGVDQRA</sequence>
<organism evidence="7 8">
    <name type="scientific">Jaapia argillacea MUCL 33604</name>
    <dbReference type="NCBI Taxonomy" id="933084"/>
    <lineage>
        <taxon>Eukaryota</taxon>
        <taxon>Fungi</taxon>
        <taxon>Dikarya</taxon>
        <taxon>Basidiomycota</taxon>
        <taxon>Agaricomycotina</taxon>
        <taxon>Agaricomycetes</taxon>
        <taxon>Agaricomycetidae</taxon>
        <taxon>Jaapiales</taxon>
        <taxon>Jaapiaceae</taxon>
        <taxon>Jaapia</taxon>
    </lineage>
</organism>
<feature type="domain" description="Zn(2)-C6 fungal-type" evidence="5">
    <location>
        <begin position="28"/>
        <end position="57"/>
    </location>
</feature>
<evidence type="ECO:0000313" key="7">
    <source>
        <dbReference type="EMBL" id="KDQ62970.1"/>
    </source>
</evidence>
<dbReference type="CDD" id="cd00067">
    <property type="entry name" value="GAL4"/>
    <property type="match status" value="1"/>
</dbReference>
<dbReference type="HOGENOM" id="CLU_007340_4_0_1"/>
<dbReference type="EMBL" id="KL197710">
    <property type="protein sequence ID" value="KDQ62970.1"/>
    <property type="molecule type" value="Genomic_DNA"/>
</dbReference>
<dbReference type="STRING" id="933084.A0A067QA06"/>
<dbReference type="AlphaFoldDB" id="A0A067QA06"/>
<dbReference type="PROSITE" id="PS51379">
    <property type="entry name" value="4FE4S_FER_2"/>
    <property type="match status" value="1"/>
</dbReference>
<dbReference type="OrthoDB" id="424974at2759"/>
<dbReference type="InterPro" id="IPR050613">
    <property type="entry name" value="Sec_Metabolite_Reg"/>
</dbReference>
<proteinExistence type="predicted"/>
<dbReference type="InterPro" id="IPR007219">
    <property type="entry name" value="XnlR_reg_dom"/>
</dbReference>
<keyword evidence="3" id="KW-0539">Nucleus</keyword>
<name>A0A067QA06_9AGAM</name>
<dbReference type="SUPFAM" id="SSF57701">
    <property type="entry name" value="Zn2/Cys6 DNA-binding domain"/>
    <property type="match status" value="1"/>
</dbReference>
<comment type="subcellular location">
    <subcellularLocation>
        <location evidence="1">Nucleus</location>
    </subcellularLocation>
</comment>
<dbReference type="Proteomes" id="UP000027265">
    <property type="component" value="Unassembled WGS sequence"/>
</dbReference>
<evidence type="ECO:0000256" key="2">
    <source>
        <dbReference type="ARBA" id="ARBA00022723"/>
    </source>
</evidence>
<dbReference type="GO" id="GO:0008270">
    <property type="term" value="F:zinc ion binding"/>
    <property type="evidence" value="ECO:0007669"/>
    <property type="project" value="InterPro"/>
</dbReference>
<dbReference type="SMART" id="SM00066">
    <property type="entry name" value="GAL4"/>
    <property type="match status" value="1"/>
</dbReference>
<accession>A0A067QA06</accession>
<evidence type="ECO:0000259" key="6">
    <source>
        <dbReference type="PROSITE" id="PS51379"/>
    </source>
</evidence>
<feature type="domain" description="4Fe-4S ferredoxin-type" evidence="6">
    <location>
        <begin position="35"/>
        <end position="67"/>
    </location>
</feature>
<feature type="compositionally biased region" description="Low complexity" evidence="4">
    <location>
        <begin position="98"/>
        <end position="118"/>
    </location>
</feature>
<keyword evidence="2" id="KW-0479">Metal-binding</keyword>